<dbReference type="Pfam" id="PF00059">
    <property type="entry name" value="Lectin_C"/>
    <property type="match status" value="1"/>
</dbReference>
<evidence type="ECO:0000313" key="6">
    <source>
        <dbReference type="Proteomes" id="UP000694403"/>
    </source>
</evidence>
<dbReference type="InterPro" id="IPR016186">
    <property type="entry name" value="C-type_lectin-like/link_sf"/>
</dbReference>
<evidence type="ECO:0000313" key="5">
    <source>
        <dbReference type="Ensembl" id="ENSCSRP00000000624.1"/>
    </source>
</evidence>
<dbReference type="InterPro" id="IPR050828">
    <property type="entry name" value="C-type_lectin/matrix_domain"/>
</dbReference>
<evidence type="ECO:0000259" key="4">
    <source>
        <dbReference type="PROSITE" id="PS50041"/>
    </source>
</evidence>
<keyword evidence="3" id="KW-0812">Transmembrane</keyword>
<dbReference type="Proteomes" id="UP000694403">
    <property type="component" value="Unplaced"/>
</dbReference>
<proteinExistence type="predicted"/>
<reference evidence="5" key="2">
    <citation type="submission" date="2025-09" db="UniProtKB">
        <authorList>
            <consortium name="Ensembl"/>
        </authorList>
    </citation>
    <scope>IDENTIFICATION</scope>
</reference>
<evidence type="ECO:0000256" key="1">
    <source>
        <dbReference type="ARBA" id="ARBA00004401"/>
    </source>
</evidence>
<dbReference type="PANTHER" id="PTHR45710:SF35">
    <property type="entry name" value="C-TYPE LECTIN DOMAIN FAMILY 2 MEMBER D"/>
    <property type="match status" value="1"/>
</dbReference>
<dbReference type="Gene3D" id="3.10.100.10">
    <property type="entry name" value="Mannose-Binding Protein A, subunit A"/>
    <property type="match status" value="1"/>
</dbReference>
<protein>
    <recommendedName>
        <fullName evidence="4">C-type lectin domain-containing protein</fullName>
    </recommendedName>
</protein>
<dbReference type="CDD" id="cd03593">
    <property type="entry name" value="CLECT_NK_receptors_like"/>
    <property type="match status" value="1"/>
</dbReference>
<feature type="transmembrane region" description="Helical" evidence="3">
    <location>
        <begin position="26"/>
        <end position="45"/>
    </location>
</feature>
<keyword evidence="3" id="KW-1133">Transmembrane helix</keyword>
<feature type="domain" description="C-type lectin" evidence="4">
    <location>
        <begin position="75"/>
        <end position="178"/>
    </location>
</feature>
<dbReference type="PANTHER" id="PTHR45710">
    <property type="entry name" value="C-TYPE LECTIN DOMAIN-CONTAINING PROTEIN 180"/>
    <property type="match status" value="1"/>
</dbReference>
<dbReference type="InterPro" id="IPR033992">
    <property type="entry name" value="NKR-like_CTLD"/>
</dbReference>
<dbReference type="InterPro" id="IPR016187">
    <property type="entry name" value="CTDL_fold"/>
</dbReference>
<reference evidence="5" key="1">
    <citation type="submission" date="2025-08" db="UniProtKB">
        <authorList>
            <consortium name="Ensembl"/>
        </authorList>
    </citation>
    <scope>IDENTIFICATION</scope>
</reference>
<comment type="subcellular location">
    <subcellularLocation>
        <location evidence="1">Cell membrane</location>
        <topology evidence="1">Single-pass type II membrane protein</topology>
    </subcellularLocation>
</comment>
<evidence type="ECO:0000256" key="2">
    <source>
        <dbReference type="ARBA" id="ARBA00022734"/>
    </source>
</evidence>
<keyword evidence="6" id="KW-1185">Reference proteome</keyword>
<dbReference type="GO" id="GO:0030246">
    <property type="term" value="F:carbohydrate binding"/>
    <property type="evidence" value="ECO:0007669"/>
    <property type="project" value="UniProtKB-KW"/>
</dbReference>
<sequence>MEKTNSHSEKEGKSACTSFFRWRIRVVVGVFIIAAVLISLTVMAFKTQQSCPLPIAASCSMCHSVSSCEDGWIGYRGKCYYFSEAEGNWTYSKNNCSSLGASLAVIDTRQDLDFVLRYKGTTDPWIGLQRGSDHHWKWANGTKFNNLFEVRGDANCAFLMGPGVSSSRCYTGRSWICNKPYAKEMKGK</sequence>
<dbReference type="AlphaFoldDB" id="A0A8C3XHY8"/>
<keyword evidence="2" id="KW-0430">Lectin</keyword>
<dbReference type="SUPFAM" id="SSF56436">
    <property type="entry name" value="C-type lectin-like"/>
    <property type="match status" value="1"/>
</dbReference>
<dbReference type="InterPro" id="IPR001304">
    <property type="entry name" value="C-type_lectin-like"/>
</dbReference>
<dbReference type="Ensembl" id="ENSCSRT00000000643.1">
    <property type="protein sequence ID" value="ENSCSRP00000000624.1"/>
    <property type="gene ID" value="ENSCSRG00000000528.1"/>
</dbReference>
<name>A0A8C3XHY8_CHESE</name>
<keyword evidence="3" id="KW-0472">Membrane</keyword>
<evidence type="ECO:0000256" key="3">
    <source>
        <dbReference type="SAM" id="Phobius"/>
    </source>
</evidence>
<dbReference type="GO" id="GO:0005886">
    <property type="term" value="C:plasma membrane"/>
    <property type="evidence" value="ECO:0007669"/>
    <property type="project" value="UniProtKB-SubCell"/>
</dbReference>
<dbReference type="SMART" id="SM00034">
    <property type="entry name" value="CLECT"/>
    <property type="match status" value="1"/>
</dbReference>
<dbReference type="PROSITE" id="PS50041">
    <property type="entry name" value="C_TYPE_LECTIN_2"/>
    <property type="match status" value="1"/>
</dbReference>
<accession>A0A8C3XHY8</accession>
<organism evidence="5 6">
    <name type="scientific">Chelydra serpentina</name>
    <name type="common">Snapping turtle</name>
    <name type="synonym">Testudo serpentina</name>
    <dbReference type="NCBI Taxonomy" id="8475"/>
    <lineage>
        <taxon>Eukaryota</taxon>
        <taxon>Metazoa</taxon>
        <taxon>Chordata</taxon>
        <taxon>Craniata</taxon>
        <taxon>Vertebrata</taxon>
        <taxon>Euteleostomi</taxon>
        <taxon>Archelosauria</taxon>
        <taxon>Testudinata</taxon>
        <taxon>Testudines</taxon>
        <taxon>Cryptodira</taxon>
        <taxon>Durocryptodira</taxon>
        <taxon>Americhelydia</taxon>
        <taxon>Chelydroidea</taxon>
        <taxon>Chelydridae</taxon>
        <taxon>Chelydra</taxon>
    </lineage>
</organism>